<sequence length="148" mass="17186">MGVTQHLPNSTGPVPVPVTIVSPTNSAYATDQFQDHHICYDPAYVAAIIEIWRAETAANEERREQRKAERKAAKREQRARWDESEERKRLVRESAERKKVRAERKERRRERQGARKEGRWNVPGEPEGDEMSGQILDLLVGHRLDVTY</sequence>
<evidence type="ECO:0000313" key="2">
    <source>
        <dbReference type="EMBL" id="KAB2573642.1"/>
    </source>
</evidence>
<protein>
    <submittedName>
        <fullName evidence="2">Uncharacterized protein</fullName>
    </submittedName>
</protein>
<accession>A0A5N5D8J6</accession>
<proteinExistence type="predicted"/>
<dbReference type="Proteomes" id="UP000325902">
    <property type="component" value="Unassembled WGS sequence"/>
</dbReference>
<reference evidence="2 3" key="1">
    <citation type="journal article" date="2019" name="Sci. Rep.">
        <title>A multi-omics analysis of the grapevine pathogen Lasiodiplodia theobromae reveals that temperature affects the expression of virulence- and pathogenicity-related genes.</title>
        <authorList>
            <person name="Felix C."/>
            <person name="Meneses R."/>
            <person name="Goncalves M.F.M."/>
            <person name="Tilleman L."/>
            <person name="Duarte A.S."/>
            <person name="Jorrin-Novo J.V."/>
            <person name="Van de Peer Y."/>
            <person name="Deforce D."/>
            <person name="Van Nieuwerburgh F."/>
            <person name="Esteves A.C."/>
            <person name="Alves A."/>
        </authorList>
    </citation>
    <scope>NUCLEOTIDE SEQUENCE [LARGE SCALE GENOMIC DNA]</scope>
    <source>
        <strain evidence="2 3">LA-SOL3</strain>
    </source>
</reference>
<organism evidence="2 3">
    <name type="scientific">Lasiodiplodia theobromae</name>
    <dbReference type="NCBI Taxonomy" id="45133"/>
    <lineage>
        <taxon>Eukaryota</taxon>
        <taxon>Fungi</taxon>
        <taxon>Dikarya</taxon>
        <taxon>Ascomycota</taxon>
        <taxon>Pezizomycotina</taxon>
        <taxon>Dothideomycetes</taxon>
        <taxon>Dothideomycetes incertae sedis</taxon>
        <taxon>Botryosphaeriales</taxon>
        <taxon>Botryosphaeriaceae</taxon>
        <taxon>Lasiodiplodia</taxon>
    </lineage>
</organism>
<dbReference type="AlphaFoldDB" id="A0A5N5D8J6"/>
<keyword evidence="3" id="KW-1185">Reference proteome</keyword>
<feature type="region of interest" description="Disordered" evidence="1">
    <location>
        <begin position="58"/>
        <end position="134"/>
    </location>
</feature>
<evidence type="ECO:0000256" key="1">
    <source>
        <dbReference type="SAM" id="MobiDB-lite"/>
    </source>
</evidence>
<feature type="compositionally biased region" description="Basic and acidic residues" evidence="1">
    <location>
        <begin position="59"/>
        <end position="119"/>
    </location>
</feature>
<evidence type="ECO:0000313" key="3">
    <source>
        <dbReference type="Proteomes" id="UP000325902"/>
    </source>
</evidence>
<comment type="caution">
    <text evidence="2">The sequence shown here is derived from an EMBL/GenBank/DDBJ whole genome shotgun (WGS) entry which is preliminary data.</text>
</comment>
<gene>
    <name evidence="2" type="ORF">DBV05_g7724</name>
</gene>
<dbReference type="EMBL" id="VCHE01000055">
    <property type="protein sequence ID" value="KAB2573642.1"/>
    <property type="molecule type" value="Genomic_DNA"/>
</dbReference>
<name>A0A5N5D8J6_9PEZI</name>